<feature type="repeat" description="HEAT" evidence="2">
    <location>
        <begin position="308"/>
        <end position="345"/>
    </location>
</feature>
<evidence type="ECO:0000259" key="4">
    <source>
        <dbReference type="SMART" id="SM01349"/>
    </source>
</evidence>
<dbReference type="SUPFAM" id="SSF48371">
    <property type="entry name" value="ARM repeat"/>
    <property type="match status" value="2"/>
</dbReference>
<evidence type="ECO:0000256" key="2">
    <source>
        <dbReference type="PROSITE-ProRule" id="PRU00103"/>
    </source>
</evidence>
<dbReference type="EMBL" id="HE575323">
    <property type="protein sequence ID" value="CCC94358.1"/>
    <property type="molecule type" value="Genomic_DNA"/>
</dbReference>
<dbReference type="VEuPathDB" id="TriTrypDB:TcIL3000_10_11370"/>
<evidence type="ECO:0000256" key="3">
    <source>
        <dbReference type="SAM" id="MobiDB-lite"/>
    </source>
</evidence>
<dbReference type="GO" id="GO:0019887">
    <property type="term" value="F:protein kinase regulator activity"/>
    <property type="evidence" value="ECO:0007669"/>
    <property type="project" value="TreeGrafter"/>
</dbReference>
<accession>G0UY91</accession>
<dbReference type="GO" id="GO:0005829">
    <property type="term" value="C:cytosol"/>
    <property type="evidence" value="ECO:0007669"/>
    <property type="project" value="TreeGrafter"/>
</dbReference>
<evidence type="ECO:0000313" key="5">
    <source>
        <dbReference type="EMBL" id="CCC94358.1"/>
    </source>
</evidence>
<dbReference type="InterPro" id="IPR016024">
    <property type="entry name" value="ARM-type_fold"/>
</dbReference>
<dbReference type="Pfam" id="PF24987">
    <property type="entry name" value="HEAT_EF3_N"/>
    <property type="match status" value="1"/>
</dbReference>
<name>G0UY91_TRYCI</name>
<dbReference type="PANTHER" id="PTHR23346">
    <property type="entry name" value="TRANSLATIONAL ACTIVATOR GCN1-RELATED"/>
    <property type="match status" value="1"/>
</dbReference>
<dbReference type="Gene3D" id="1.25.10.10">
    <property type="entry name" value="Leucine-rich Repeat Variant"/>
    <property type="match status" value="3"/>
</dbReference>
<dbReference type="Pfam" id="PF24984">
    <property type="entry name" value="HEAT_EF3_GNC1"/>
    <property type="match status" value="1"/>
</dbReference>
<dbReference type="FunFam" id="1.25.10.10:FF:000550">
    <property type="entry name" value="Predicted protein"/>
    <property type="match status" value="1"/>
</dbReference>
<dbReference type="SMART" id="SM01349">
    <property type="entry name" value="TOG"/>
    <property type="match status" value="1"/>
</dbReference>
<keyword evidence="1" id="KW-0677">Repeat</keyword>
<feature type="compositionally biased region" description="Basic and acidic residues" evidence="3">
    <location>
        <begin position="506"/>
        <end position="530"/>
    </location>
</feature>
<dbReference type="PANTHER" id="PTHR23346:SF7">
    <property type="entry name" value="STALLED RIBOSOME SENSOR GCN1"/>
    <property type="match status" value="1"/>
</dbReference>
<dbReference type="InterPro" id="IPR034085">
    <property type="entry name" value="TOG"/>
</dbReference>
<dbReference type="GO" id="GO:0006417">
    <property type="term" value="P:regulation of translation"/>
    <property type="evidence" value="ECO:0007669"/>
    <property type="project" value="TreeGrafter"/>
</dbReference>
<evidence type="ECO:0000256" key="1">
    <source>
        <dbReference type="ARBA" id="ARBA00022737"/>
    </source>
</evidence>
<feature type="region of interest" description="Disordered" evidence="3">
    <location>
        <begin position="505"/>
        <end position="530"/>
    </location>
</feature>
<protein>
    <recommendedName>
        <fullName evidence="4">TOG domain-containing protein</fullName>
    </recommendedName>
</protein>
<dbReference type="InterPro" id="IPR011989">
    <property type="entry name" value="ARM-like"/>
</dbReference>
<gene>
    <name evidence="5" type="ORF">TCIL3000_10_11370</name>
</gene>
<proteinExistence type="predicted"/>
<organism evidence="5">
    <name type="scientific">Trypanosoma congolense (strain IL3000)</name>
    <dbReference type="NCBI Taxonomy" id="1068625"/>
    <lineage>
        <taxon>Eukaryota</taxon>
        <taxon>Discoba</taxon>
        <taxon>Euglenozoa</taxon>
        <taxon>Kinetoplastea</taxon>
        <taxon>Metakinetoplastina</taxon>
        <taxon>Trypanosomatida</taxon>
        <taxon>Trypanosomatidae</taxon>
        <taxon>Trypanosoma</taxon>
        <taxon>Nannomonas</taxon>
    </lineage>
</organism>
<dbReference type="GO" id="GO:0034198">
    <property type="term" value="P:cellular response to amino acid starvation"/>
    <property type="evidence" value="ECO:0007669"/>
    <property type="project" value="TreeGrafter"/>
</dbReference>
<reference evidence="5" key="1">
    <citation type="journal article" date="2012" name="Proc. Natl. Acad. Sci. U.S.A.">
        <title>Antigenic diversity is generated by distinct evolutionary mechanisms in African trypanosome species.</title>
        <authorList>
            <person name="Jackson A.P."/>
            <person name="Berry A."/>
            <person name="Aslett M."/>
            <person name="Allison H.C."/>
            <person name="Burton P."/>
            <person name="Vavrova-Anderson J."/>
            <person name="Brown R."/>
            <person name="Browne H."/>
            <person name="Corton N."/>
            <person name="Hauser H."/>
            <person name="Gamble J."/>
            <person name="Gilderthorp R."/>
            <person name="Marcello L."/>
            <person name="McQuillan J."/>
            <person name="Otto T.D."/>
            <person name="Quail M.A."/>
            <person name="Sanders M.J."/>
            <person name="van Tonder A."/>
            <person name="Ginger M.L."/>
            <person name="Field M.C."/>
            <person name="Barry J.D."/>
            <person name="Hertz-Fowler C."/>
            <person name="Berriman M."/>
        </authorList>
    </citation>
    <scope>NUCLEOTIDE SEQUENCE</scope>
    <source>
        <strain evidence="5">IL3000</strain>
    </source>
</reference>
<dbReference type="InterPro" id="IPR021133">
    <property type="entry name" value="HEAT_type_2"/>
</dbReference>
<dbReference type="PROSITE" id="PS50077">
    <property type="entry name" value="HEAT_REPEAT"/>
    <property type="match status" value="1"/>
</dbReference>
<sequence>MVHRTVCESMVEITKNVDVRSSPQLDEFVEKCLKQIFHSGSYVKKKAHAYGLAGVLKGLGLTSFRRYNILETLQRAMHEKQAERSGAMILLEVFSEVIGAKFEPYALAMSAGLLEGVADRDQKVSDCADDASRVMVKSLTSVGLRQLIPRLIDGLSADQTKMRIPPLNFIGYVAFCSPKQLAATLPEITKHINACLFDVNHNVSVAAMNALRRVAGVVSNSEIKEHVEIILNALRSPNTETENALDALLYTRFVNAVDPASLALIIPILARGLSNQMPHTRPKAAQIVASMVNLVNDTKSLKPYSRQLVSLLEEAAEDPNTETRTTSAKAISALAAAVGGTLVDEIVSWCFANLQKPQGSSVEKAGAAQVFVEVVESCGIAILYDSLPVIQAGMSDERPPVREGFLHIVVYAPSTFHPTTFQQLLPMVFPWVLEGLSHFSDRVRDVSLIAGSSIINLCGTRNLPLVLEPLMNGVASEVSTLRHSSMLLSSKLLLHVVHDIRRKIRAQGDKDRAPEEGGRGEGTDSVQDKTPEECEDASAMCILQVESARSVEKRGISILGALQESLGDEAFVRLLSAMYCGRNEHNLTVRTETNSAWQACVASPCGAVKKMFSGLVDLLIIFGSSENPDCAEMAGKTIEFTSRLSEMLEPFVDAMCDRYKLDDRASKLGALKCLGCIVGYVDARRLIGMGGQIVGCVLPGMQEKDPRVQQCARELFAKVSKVVGPGLIENATEAQLETSVRGVVEVVKVRPKVALEIIFKHLNRQTKYVHRNVELIDAILDVEDAEDQMRHYIPDTGKILLCFLVQQLEGASETYQKFIENISEGHEHIPQEQWQRALRVPATQLGALAAAEAFGLGISAERVDCLSAVLRAAVESLGSDNSEVRELAVRMIPKIFGSMEQRVVDSLEEEERQDLTTSKRAVGRYLMQYLSVFQETLGTTARAVVTEAEPEFNILGDGAPTRLFDSLMAFYNRGLDYGTPMQKVQAVECIQDLLTYAPRKVSAGAANTVAGRCSKVLFVRNEGNVVLAVVRLCLQLMEYPASGKEAMVEGTMVLAMFNATLCDVGEARVLALRVVIRLLQRSEKYADLILGTVVTKKTAVDSPLLRGVMCRFISVVMRYSKLTKALSHITKLMDIVRPIWERAETPGTAVAAGVAVASLCRSASITDEQVGDLKEAAISMMSTRGTSALGGFAFVYSFCASRVERVDTGFINAAINGIQAAANFGISDKLSVTWILRSTAALIESGMLPESALKLQLLTPLLRRIDGSDEVLMSTSQYLYDVVSGRFPSAAADLDEFQREPSEQWCVVGQFDADLDDELVADTIC</sequence>
<feature type="domain" description="TOG" evidence="4">
    <location>
        <begin position="129"/>
        <end position="360"/>
    </location>
</feature>